<feature type="transmembrane region" description="Helical" evidence="5">
    <location>
        <begin position="77"/>
        <end position="100"/>
    </location>
</feature>
<proteinExistence type="inferred from homology"/>
<organism evidence="6 7">
    <name type="scientific">Candidatus Pantoea carbekii</name>
    <dbReference type="NCBI Taxonomy" id="1235990"/>
    <lineage>
        <taxon>Bacteria</taxon>
        <taxon>Pseudomonadati</taxon>
        <taxon>Pseudomonadota</taxon>
        <taxon>Gammaproteobacteria</taxon>
        <taxon>Enterobacterales</taxon>
        <taxon>Erwiniaceae</taxon>
        <taxon>Pantoea</taxon>
    </lineage>
</organism>
<evidence type="ECO:0000256" key="2">
    <source>
        <dbReference type="ARBA" id="ARBA00022692"/>
    </source>
</evidence>
<keyword evidence="3 5" id="KW-1133">Transmembrane helix</keyword>
<gene>
    <name evidence="6" type="primary">yeaL</name>
    <name evidence="6" type="ORF">HHS_02930</name>
</gene>
<dbReference type="PANTHER" id="PTHR38452:SF1">
    <property type="entry name" value="UPF0756 MEMBRANE PROTEIN YEAL"/>
    <property type="match status" value="1"/>
</dbReference>
<dbReference type="EMBL" id="AP012554">
    <property type="protein sequence ID" value="BAO00263.1"/>
    <property type="molecule type" value="Genomic_DNA"/>
</dbReference>
<reference evidence="6 7" key="1">
    <citation type="submission" date="2012-10" db="EMBL/GenBank/DDBJ databases">
        <title>Genome sequence of the symbiont of the pentatomidae stink bug Halyomorpha halys.</title>
        <authorList>
            <person name="Kobayashi H."/>
            <person name="Fujii-Muramatsu R."/>
            <person name="Takeishi K."/>
            <person name="Noda H."/>
        </authorList>
    </citation>
    <scope>NUCLEOTIDE SEQUENCE [LARGE SCALE GENOMIC DNA]</scope>
</reference>
<evidence type="ECO:0000256" key="5">
    <source>
        <dbReference type="HAMAP-Rule" id="MF_01874"/>
    </source>
</evidence>
<evidence type="ECO:0000256" key="4">
    <source>
        <dbReference type="ARBA" id="ARBA00023136"/>
    </source>
</evidence>
<dbReference type="eggNOG" id="COG2707">
    <property type="taxonomic scope" value="Bacteria"/>
</dbReference>
<keyword evidence="7" id="KW-1185">Reference proteome</keyword>
<dbReference type="KEGG" id="hhs:HHS_02930"/>
<sequence length="149" mass="15844">MPNYISIIILIMLAILSYFAQNTTFTIAMLILLVIKLTPLSQFFEYIEKQGLQVAITLLSIAVISPLISGSIPISSFLTCFTSCQSIISIFIGVLVSWLGSRGVNFISVEPTITGALLIGTAIGVAFFNGVPVGPLIAAGIVSLFSTIK</sequence>
<accession>U3U958</accession>
<evidence type="ECO:0000256" key="3">
    <source>
        <dbReference type="ARBA" id="ARBA00022989"/>
    </source>
</evidence>
<evidence type="ECO:0000256" key="1">
    <source>
        <dbReference type="ARBA" id="ARBA00022475"/>
    </source>
</evidence>
<keyword evidence="1 5" id="KW-1003">Cell membrane</keyword>
<dbReference type="Proteomes" id="UP000016900">
    <property type="component" value="Chromosome"/>
</dbReference>
<dbReference type="RefSeq" id="WP_022564282.1">
    <property type="nucleotide sequence ID" value="NZ_CP010907.1"/>
</dbReference>
<keyword evidence="2 5" id="KW-0812">Transmembrane</keyword>
<name>U3U958_9GAMM</name>
<comment type="similarity">
    <text evidence="5">Belongs to the UPF0756 family.</text>
</comment>
<feature type="transmembrane region" description="Helical" evidence="5">
    <location>
        <begin position="112"/>
        <end position="145"/>
    </location>
</feature>
<dbReference type="GO" id="GO:0005886">
    <property type="term" value="C:plasma membrane"/>
    <property type="evidence" value="ECO:0007669"/>
    <property type="project" value="UniProtKB-SubCell"/>
</dbReference>
<dbReference type="HAMAP" id="MF_01874">
    <property type="entry name" value="UPF0756"/>
    <property type="match status" value="1"/>
</dbReference>
<dbReference type="PATRIC" id="fig|1235990.4.peg.1048"/>
<dbReference type="OrthoDB" id="80306at2"/>
<dbReference type="PANTHER" id="PTHR38452">
    <property type="entry name" value="UPF0756 MEMBRANE PROTEIN YEAL"/>
    <property type="match status" value="1"/>
</dbReference>
<protein>
    <recommendedName>
        <fullName evidence="5">UPF0756 membrane protein HHS_02930</fullName>
    </recommendedName>
</protein>
<dbReference type="KEGG" id="pck:BMSBPS_0764"/>
<dbReference type="AlphaFoldDB" id="U3U958"/>
<dbReference type="STRING" id="1235990.BMSBPS_0764"/>
<comment type="subcellular location">
    <subcellularLocation>
        <location evidence="5">Cell membrane</location>
        <topology evidence="5">Multi-pass membrane protein</topology>
    </subcellularLocation>
</comment>
<feature type="transmembrane region" description="Helical" evidence="5">
    <location>
        <begin position="7"/>
        <end position="32"/>
    </location>
</feature>
<dbReference type="InterPro" id="IPR007382">
    <property type="entry name" value="UPF0756_TM"/>
</dbReference>
<evidence type="ECO:0000313" key="6">
    <source>
        <dbReference type="EMBL" id="BAO00263.1"/>
    </source>
</evidence>
<dbReference type="Pfam" id="PF04284">
    <property type="entry name" value="DUF441"/>
    <property type="match status" value="1"/>
</dbReference>
<evidence type="ECO:0000313" key="7">
    <source>
        <dbReference type="Proteomes" id="UP000016900"/>
    </source>
</evidence>
<feature type="transmembrane region" description="Helical" evidence="5">
    <location>
        <begin position="52"/>
        <end position="70"/>
    </location>
</feature>
<keyword evidence="4 5" id="KW-0472">Membrane</keyword>